<name>E9GQI8_DAPPU</name>
<dbReference type="GO" id="GO:0004252">
    <property type="term" value="F:serine-type endopeptidase activity"/>
    <property type="evidence" value="ECO:0000318"/>
    <property type="project" value="GO_Central"/>
</dbReference>
<protein>
    <recommendedName>
        <fullName evidence="3">Peptidase S1 domain-containing protein</fullName>
    </recommendedName>
</protein>
<dbReference type="InterPro" id="IPR043504">
    <property type="entry name" value="Peptidase_S1_PA_chymotrypsin"/>
</dbReference>
<dbReference type="KEGG" id="dpx:DAPPUDRAFT_320585"/>
<dbReference type="InterPro" id="IPR009003">
    <property type="entry name" value="Peptidase_S1_PA"/>
</dbReference>
<dbReference type="EMBL" id="GL732558">
    <property type="protein sequence ID" value="EFX78324.1"/>
    <property type="molecule type" value="Genomic_DNA"/>
</dbReference>
<dbReference type="Proteomes" id="UP000000305">
    <property type="component" value="Unassembled WGS sequence"/>
</dbReference>
<dbReference type="SUPFAM" id="SSF50494">
    <property type="entry name" value="Trypsin-like serine proteases"/>
    <property type="match status" value="1"/>
</dbReference>
<sequence length="250" mass="27436">MVGVQFNQSLKLLDKTSNSVSGNNYLIGESENFAYGSGIPEKAKLASVIVDDKICREEMRKIELVFRDEDFTSLDNITHCYSIILINLRKSECAAIHVAILFYEEKRDTAIAFHDLICSASDILRAAINAIAKFDGSGYTVPFQGKNWYGQIANPGFIPLPSFNPYYPMAYGQQQQQLSGWPYPSGYPSRLEEKPIDVKQVAATCGGPATMPKTGGLRVALQKSSDGQLFCTGTLISDTQVLLAAQCLEA</sequence>
<dbReference type="HOGENOM" id="CLU_1112286_0_0_1"/>
<evidence type="ECO:0000313" key="1">
    <source>
        <dbReference type="EMBL" id="EFX78324.1"/>
    </source>
</evidence>
<evidence type="ECO:0000313" key="2">
    <source>
        <dbReference type="Proteomes" id="UP000000305"/>
    </source>
</evidence>
<proteinExistence type="predicted"/>
<dbReference type="AlphaFoldDB" id="E9GQI8"/>
<keyword evidence="2" id="KW-1185">Reference proteome</keyword>
<dbReference type="Gene3D" id="2.40.10.10">
    <property type="entry name" value="Trypsin-like serine proteases"/>
    <property type="match status" value="1"/>
</dbReference>
<dbReference type="PhylomeDB" id="E9GQI8"/>
<organism evidence="1 2">
    <name type="scientific">Daphnia pulex</name>
    <name type="common">Water flea</name>
    <dbReference type="NCBI Taxonomy" id="6669"/>
    <lineage>
        <taxon>Eukaryota</taxon>
        <taxon>Metazoa</taxon>
        <taxon>Ecdysozoa</taxon>
        <taxon>Arthropoda</taxon>
        <taxon>Crustacea</taxon>
        <taxon>Branchiopoda</taxon>
        <taxon>Diplostraca</taxon>
        <taxon>Cladocera</taxon>
        <taxon>Anomopoda</taxon>
        <taxon>Daphniidae</taxon>
        <taxon>Daphnia</taxon>
    </lineage>
</organism>
<reference evidence="1 2" key="1">
    <citation type="journal article" date="2011" name="Science">
        <title>The ecoresponsive genome of Daphnia pulex.</title>
        <authorList>
            <person name="Colbourne J.K."/>
            <person name="Pfrender M.E."/>
            <person name="Gilbert D."/>
            <person name="Thomas W.K."/>
            <person name="Tucker A."/>
            <person name="Oakley T.H."/>
            <person name="Tokishita S."/>
            <person name="Aerts A."/>
            <person name="Arnold G.J."/>
            <person name="Basu M.K."/>
            <person name="Bauer D.J."/>
            <person name="Caceres C.E."/>
            <person name="Carmel L."/>
            <person name="Casola C."/>
            <person name="Choi J.H."/>
            <person name="Detter J.C."/>
            <person name="Dong Q."/>
            <person name="Dusheyko S."/>
            <person name="Eads B.D."/>
            <person name="Frohlich T."/>
            <person name="Geiler-Samerotte K.A."/>
            <person name="Gerlach D."/>
            <person name="Hatcher P."/>
            <person name="Jogdeo S."/>
            <person name="Krijgsveld J."/>
            <person name="Kriventseva E.V."/>
            <person name="Kultz D."/>
            <person name="Laforsch C."/>
            <person name="Lindquist E."/>
            <person name="Lopez J."/>
            <person name="Manak J.R."/>
            <person name="Muller J."/>
            <person name="Pangilinan J."/>
            <person name="Patwardhan R.P."/>
            <person name="Pitluck S."/>
            <person name="Pritham E.J."/>
            <person name="Rechtsteiner A."/>
            <person name="Rho M."/>
            <person name="Rogozin I.B."/>
            <person name="Sakarya O."/>
            <person name="Salamov A."/>
            <person name="Schaack S."/>
            <person name="Shapiro H."/>
            <person name="Shiga Y."/>
            <person name="Skalitzky C."/>
            <person name="Smith Z."/>
            <person name="Souvorov A."/>
            <person name="Sung W."/>
            <person name="Tang Z."/>
            <person name="Tsuchiya D."/>
            <person name="Tu H."/>
            <person name="Vos H."/>
            <person name="Wang M."/>
            <person name="Wolf Y.I."/>
            <person name="Yamagata H."/>
            <person name="Yamada T."/>
            <person name="Ye Y."/>
            <person name="Shaw J.R."/>
            <person name="Andrews J."/>
            <person name="Crease T.J."/>
            <person name="Tang H."/>
            <person name="Lucas S.M."/>
            <person name="Robertson H.M."/>
            <person name="Bork P."/>
            <person name="Koonin E.V."/>
            <person name="Zdobnov E.M."/>
            <person name="Grigoriev I.V."/>
            <person name="Lynch M."/>
            <person name="Boore J.L."/>
        </authorList>
    </citation>
    <scope>NUCLEOTIDE SEQUENCE [LARGE SCALE GENOMIC DNA]</scope>
</reference>
<evidence type="ECO:0008006" key="3">
    <source>
        <dbReference type="Google" id="ProtNLM"/>
    </source>
</evidence>
<gene>
    <name evidence="1" type="ORF">DAPPUDRAFT_320585</name>
</gene>
<accession>E9GQI8</accession>
<dbReference type="InParanoid" id="E9GQI8"/>
<dbReference type="OrthoDB" id="6377054at2759"/>